<keyword evidence="1" id="KW-0812">Transmembrane</keyword>
<keyword evidence="5" id="KW-1185">Reference proteome</keyword>
<evidence type="ECO:0000313" key="3">
    <source>
        <dbReference type="EMBL" id="PRX12291.1"/>
    </source>
</evidence>
<organism evidence="2 4">
    <name type="scientific">Nonlabens ulvanivorans</name>
    <name type="common">Persicivirga ulvanivorans</name>
    <dbReference type="NCBI Taxonomy" id="906888"/>
    <lineage>
        <taxon>Bacteria</taxon>
        <taxon>Pseudomonadati</taxon>
        <taxon>Bacteroidota</taxon>
        <taxon>Flavobacteriia</taxon>
        <taxon>Flavobacteriales</taxon>
        <taxon>Flavobacteriaceae</taxon>
        <taxon>Nonlabens</taxon>
    </lineage>
</organism>
<proteinExistence type="predicted"/>
<reference evidence="2 4" key="1">
    <citation type="submission" date="2014-07" db="EMBL/GenBank/DDBJ databases">
        <title>Draft genome sequence of Nonlabens ulvanivorans, an ulvan degrading bacterium.</title>
        <authorList>
            <person name="Kopel M."/>
            <person name="Helbert W."/>
            <person name="Henrissat B."/>
            <person name="Doniger T."/>
            <person name="Banin E."/>
        </authorList>
    </citation>
    <scope>NUCLEOTIDE SEQUENCE [LARGE SCALE GENOMIC DNA]</scope>
    <source>
        <strain evidence="2 4">PLR</strain>
    </source>
</reference>
<feature type="transmembrane region" description="Helical" evidence="1">
    <location>
        <begin position="58"/>
        <end position="76"/>
    </location>
</feature>
<dbReference type="InterPro" id="IPR007354">
    <property type="entry name" value="CruF-like"/>
</dbReference>
<feature type="transmembrane region" description="Helical" evidence="1">
    <location>
        <begin position="34"/>
        <end position="51"/>
    </location>
</feature>
<dbReference type="AlphaFoldDB" id="A0A084JZL4"/>
<reference evidence="3 5" key="2">
    <citation type="submission" date="2018-03" db="EMBL/GenBank/DDBJ databases">
        <title>Genomic Encyclopedia of Archaeal and Bacterial Type Strains, Phase II (KMG-II): from individual species to whole genera.</title>
        <authorList>
            <person name="Goeker M."/>
        </authorList>
    </citation>
    <scope>NUCLEOTIDE SEQUENCE [LARGE SCALE GENOMIC DNA]</scope>
    <source>
        <strain evidence="3 5">DSM 22727</strain>
    </source>
</reference>
<feature type="transmembrane region" description="Helical" evidence="1">
    <location>
        <begin position="126"/>
        <end position="152"/>
    </location>
</feature>
<dbReference type="PANTHER" id="PTHR39419">
    <property type="entry name" value="SLL0814 PROTEIN"/>
    <property type="match status" value="1"/>
</dbReference>
<gene>
    <name evidence="2" type="ORF">IL45_01910</name>
    <name evidence="3" type="ORF">LY02_02702</name>
</gene>
<dbReference type="PANTHER" id="PTHR39419:SF1">
    <property type="entry name" value="SLL0814 PROTEIN"/>
    <property type="match status" value="1"/>
</dbReference>
<evidence type="ECO:0000313" key="2">
    <source>
        <dbReference type="EMBL" id="KEZ94398.1"/>
    </source>
</evidence>
<dbReference type="RefSeq" id="WP_036579576.1">
    <property type="nucleotide sequence ID" value="NZ_JBDUVK010000138.1"/>
</dbReference>
<evidence type="ECO:0000313" key="5">
    <source>
        <dbReference type="Proteomes" id="UP000239997"/>
    </source>
</evidence>
<dbReference type="OrthoDB" id="9811293at2"/>
<feature type="transmembrane region" description="Helical" evidence="1">
    <location>
        <begin position="158"/>
        <end position="176"/>
    </location>
</feature>
<accession>A0A084JZL4</accession>
<dbReference type="Proteomes" id="UP000239997">
    <property type="component" value="Unassembled WGS sequence"/>
</dbReference>
<dbReference type="Pfam" id="PF04240">
    <property type="entry name" value="Caroten_synth"/>
    <property type="match status" value="1"/>
</dbReference>
<keyword evidence="1" id="KW-0472">Membrane</keyword>
<feature type="transmembrane region" description="Helical" evidence="1">
    <location>
        <begin position="96"/>
        <end position="114"/>
    </location>
</feature>
<sequence length="207" mass="23425">MIKKSLILFTWVLHVTALIGIALGYQDFFVTKSPFTLLYLALVLWICYPIQSIKKVSLFALCFIVGMIVEWLGVHTGSLFGDYFYGDNLGPKLDGIPYLIGVNWAILAFISHSISQSYIKNITAQIFSAAGLMVILDFFLEHICDYAGYWHFNGGAGWWNYICWFIVASILHAVLAHYKLKGDRNTSLHLYTAQLIFALGLWIIISI</sequence>
<dbReference type="Proteomes" id="UP000028531">
    <property type="component" value="Unassembled WGS sequence"/>
</dbReference>
<protein>
    <submittedName>
        <fullName evidence="3">Membrane protein</fullName>
    </submittedName>
</protein>
<dbReference type="EMBL" id="PVNA01000007">
    <property type="protein sequence ID" value="PRX12291.1"/>
    <property type="molecule type" value="Genomic_DNA"/>
</dbReference>
<evidence type="ECO:0000313" key="4">
    <source>
        <dbReference type="Proteomes" id="UP000028531"/>
    </source>
</evidence>
<keyword evidence="1" id="KW-1133">Transmembrane helix</keyword>
<comment type="caution">
    <text evidence="2">The sequence shown here is derived from an EMBL/GenBank/DDBJ whole genome shotgun (WGS) entry which is preliminary data.</text>
</comment>
<feature type="transmembrane region" description="Helical" evidence="1">
    <location>
        <begin position="188"/>
        <end position="205"/>
    </location>
</feature>
<dbReference type="EMBL" id="JPJI01000012">
    <property type="protein sequence ID" value="KEZ94398.1"/>
    <property type="molecule type" value="Genomic_DNA"/>
</dbReference>
<evidence type="ECO:0000256" key="1">
    <source>
        <dbReference type="SAM" id="Phobius"/>
    </source>
</evidence>
<name>A0A084JZL4_NONUL</name>